<dbReference type="EMBL" id="CADCWL010000022">
    <property type="protein sequence ID" value="CAA9547587.1"/>
    <property type="molecule type" value="Genomic_DNA"/>
</dbReference>
<dbReference type="InterPro" id="IPR002156">
    <property type="entry name" value="RNaseH_domain"/>
</dbReference>
<dbReference type="InterPro" id="IPR012337">
    <property type="entry name" value="RNaseH-like_sf"/>
</dbReference>
<protein>
    <recommendedName>
        <fullName evidence="2">RNase H type-1 domain-containing protein</fullName>
    </recommendedName>
</protein>
<evidence type="ECO:0000313" key="3">
    <source>
        <dbReference type="EMBL" id="CAA9547587.1"/>
    </source>
</evidence>
<feature type="domain" description="RNase H type-1" evidence="2">
    <location>
        <begin position="147"/>
        <end position="277"/>
    </location>
</feature>
<accession>A0A6J4UDB3</accession>
<evidence type="ECO:0000256" key="1">
    <source>
        <dbReference type="SAM" id="MobiDB-lite"/>
    </source>
</evidence>
<dbReference type="PROSITE" id="PS50879">
    <property type="entry name" value="RNASE_H_1"/>
    <property type="match status" value="1"/>
</dbReference>
<name>A0A6J4UDB3_9BACT</name>
<reference evidence="3" key="1">
    <citation type="submission" date="2020-02" db="EMBL/GenBank/DDBJ databases">
        <authorList>
            <person name="Meier V. D."/>
        </authorList>
    </citation>
    <scope>NUCLEOTIDE SEQUENCE</scope>
    <source>
        <strain evidence="3">AVDCRST_MAG19</strain>
    </source>
</reference>
<dbReference type="Gene3D" id="3.30.420.10">
    <property type="entry name" value="Ribonuclease H-like superfamily/Ribonuclease H"/>
    <property type="match status" value="1"/>
</dbReference>
<feature type="region of interest" description="Disordered" evidence="1">
    <location>
        <begin position="101"/>
        <end position="132"/>
    </location>
</feature>
<gene>
    <name evidence="3" type="ORF">AVDCRST_MAG19-500</name>
</gene>
<feature type="compositionally biased region" description="Low complexity" evidence="1">
    <location>
        <begin position="120"/>
        <end position="132"/>
    </location>
</feature>
<dbReference type="PANTHER" id="PTHR46387">
    <property type="entry name" value="POLYNUCLEOTIDYL TRANSFERASE, RIBONUCLEASE H-LIKE SUPERFAMILY PROTEIN"/>
    <property type="match status" value="1"/>
</dbReference>
<dbReference type="Pfam" id="PF13456">
    <property type="entry name" value="RVT_3"/>
    <property type="match status" value="1"/>
</dbReference>
<dbReference type="SUPFAM" id="SSF53098">
    <property type="entry name" value="Ribonuclease H-like"/>
    <property type="match status" value="1"/>
</dbReference>
<feature type="region of interest" description="Disordered" evidence="1">
    <location>
        <begin position="38"/>
        <end position="76"/>
    </location>
</feature>
<feature type="compositionally biased region" description="Basic and acidic residues" evidence="1">
    <location>
        <begin position="53"/>
        <end position="69"/>
    </location>
</feature>
<dbReference type="PANTHER" id="PTHR46387:SF2">
    <property type="entry name" value="RIBONUCLEASE HI"/>
    <property type="match status" value="1"/>
</dbReference>
<dbReference type="GO" id="GO:0003676">
    <property type="term" value="F:nucleic acid binding"/>
    <property type="evidence" value="ECO:0007669"/>
    <property type="project" value="InterPro"/>
</dbReference>
<organism evidence="3">
    <name type="scientific">uncultured Thermomicrobiales bacterium</name>
    <dbReference type="NCBI Taxonomy" id="1645740"/>
    <lineage>
        <taxon>Bacteria</taxon>
        <taxon>Pseudomonadati</taxon>
        <taxon>Thermomicrobiota</taxon>
        <taxon>Thermomicrobia</taxon>
        <taxon>Thermomicrobiales</taxon>
        <taxon>environmental samples</taxon>
    </lineage>
</organism>
<sequence length="277" mass="29683">MPPPTVRSPLLMRDQPRFVSMVRHGDRRAGAWRPQVADAQRGQVRASGSARVGGDHAARGGARMERGSRNGDGTDGDLVDMVGQLRSIIARQQRTIAEQRDELETLRRGAGPAPTKTPSARTAAASGGGTATANGTDAGAAVATAVAGADFTIVFDGGARGNPGRGYGSYQIVSASGLLSHERLEYGDRVTNNQAEYRTLIEALTDLRDRLGRAAAETTVAVRGDSQLVVQQVNGRWKVKHAELQPLHEQARELLKGFRKTDVAWHRRDASVRVLGH</sequence>
<dbReference type="AlphaFoldDB" id="A0A6J4UDB3"/>
<dbReference type="InterPro" id="IPR036397">
    <property type="entry name" value="RNaseH_sf"/>
</dbReference>
<proteinExistence type="predicted"/>
<dbReference type="CDD" id="cd09279">
    <property type="entry name" value="RNase_HI_like"/>
    <property type="match status" value="1"/>
</dbReference>
<evidence type="ECO:0000259" key="2">
    <source>
        <dbReference type="PROSITE" id="PS50879"/>
    </source>
</evidence>
<dbReference type="GO" id="GO:0004523">
    <property type="term" value="F:RNA-DNA hybrid ribonuclease activity"/>
    <property type="evidence" value="ECO:0007669"/>
    <property type="project" value="InterPro"/>
</dbReference>